<dbReference type="EMBL" id="JAUHMF010000010">
    <property type="protein sequence ID" value="MDT8899535.1"/>
    <property type="molecule type" value="Genomic_DNA"/>
</dbReference>
<evidence type="ECO:0000256" key="9">
    <source>
        <dbReference type="PROSITE-ProRule" id="PRU01248"/>
    </source>
</evidence>
<keyword evidence="6 9" id="KW-0238">DNA-binding</keyword>
<evidence type="ECO:0000256" key="2">
    <source>
        <dbReference type="ARBA" id="ARBA00022490"/>
    </source>
</evidence>
<evidence type="ECO:0000313" key="13">
    <source>
        <dbReference type="Proteomes" id="UP001254165"/>
    </source>
</evidence>
<dbReference type="RefSeq" id="WP_315626318.1">
    <property type="nucleotide sequence ID" value="NZ_JAUHMF010000010.1"/>
</dbReference>
<dbReference type="Proteomes" id="UP001254165">
    <property type="component" value="Unassembled WGS sequence"/>
</dbReference>
<feature type="domain" description="Core-binding (CB)" evidence="11">
    <location>
        <begin position="1"/>
        <end position="84"/>
    </location>
</feature>
<protein>
    <submittedName>
        <fullName evidence="12">Tyrosine-type recombinase/integrase</fullName>
    </submittedName>
</protein>
<proteinExistence type="predicted"/>
<comment type="subcellular location">
    <subcellularLocation>
        <location evidence="1">Cytoplasm</location>
    </subcellularLocation>
</comment>
<name>A0ABU3NRT6_9CHLR</name>
<sequence length="275" mass="31025">MTANTTLSDFLNQYPAHTRQTYERALRTFTTWYQGTFGEPPEWHLITPVEVRDYMAYLQSVKRMSAASVNLHLAAIRAYLRHNGRTIHVRGPRQTKPPVHALSARDLGRLLAAAEDNPRDYAILSLMARAGLRVSEVIALEVSDLDLRERSGWVTIRQGKGNKTRKVPLGLEVRKALHAWLSVRPQSQSPLLFMSRTGGPLTARDVQRRVAEYAHRAKLQNVTPHTLRHTFATRAVENGVDLATLQAILGHESISTTSRYLHPTEARMAELVENL</sequence>
<evidence type="ECO:0000256" key="4">
    <source>
        <dbReference type="ARBA" id="ARBA00022829"/>
    </source>
</evidence>
<evidence type="ECO:0000259" key="10">
    <source>
        <dbReference type="PROSITE" id="PS51898"/>
    </source>
</evidence>
<dbReference type="PANTHER" id="PTHR30349:SF77">
    <property type="entry name" value="TYROSINE RECOMBINASE XERC"/>
    <property type="match status" value="1"/>
</dbReference>
<gene>
    <name evidence="12" type="ORF">QYE77_14820</name>
</gene>
<accession>A0ABU3NRT6</accession>
<dbReference type="InterPro" id="IPR011010">
    <property type="entry name" value="DNA_brk_join_enz"/>
</dbReference>
<dbReference type="SUPFAM" id="SSF56349">
    <property type="entry name" value="DNA breaking-rejoining enzymes"/>
    <property type="match status" value="1"/>
</dbReference>
<dbReference type="InterPro" id="IPR013762">
    <property type="entry name" value="Integrase-like_cat_sf"/>
</dbReference>
<evidence type="ECO:0000256" key="1">
    <source>
        <dbReference type="ARBA" id="ARBA00004496"/>
    </source>
</evidence>
<dbReference type="Gene3D" id="1.10.150.130">
    <property type="match status" value="1"/>
</dbReference>
<keyword evidence="3" id="KW-0132">Cell division</keyword>
<keyword evidence="8" id="KW-0131">Cell cycle</keyword>
<keyword evidence="12" id="KW-0614">Plasmid</keyword>
<dbReference type="InterPro" id="IPR004107">
    <property type="entry name" value="Integrase_SAM-like_N"/>
</dbReference>
<evidence type="ECO:0000313" key="12">
    <source>
        <dbReference type="EMBL" id="MDT8899535.1"/>
    </source>
</evidence>
<dbReference type="PROSITE" id="PS51900">
    <property type="entry name" value="CB"/>
    <property type="match status" value="1"/>
</dbReference>
<evidence type="ECO:0000256" key="3">
    <source>
        <dbReference type="ARBA" id="ARBA00022618"/>
    </source>
</evidence>
<keyword evidence="13" id="KW-1185">Reference proteome</keyword>
<dbReference type="InterPro" id="IPR002104">
    <property type="entry name" value="Integrase_catalytic"/>
</dbReference>
<evidence type="ECO:0000256" key="5">
    <source>
        <dbReference type="ARBA" id="ARBA00022908"/>
    </source>
</evidence>
<keyword evidence="4" id="KW-0159">Chromosome partition</keyword>
<evidence type="ECO:0000259" key="11">
    <source>
        <dbReference type="PROSITE" id="PS51900"/>
    </source>
</evidence>
<dbReference type="InterPro" id="IPR044068">
    <property type="entry name" value="CB"/>
</dbReference>
<dbReference type="Pfam" id="PF00589">
    <property type="entry name" value="Phage_integrase"/>
    <property type="match status" value="1"/>
</dbReference>
<keyword evidence="7" id="KW-0233">DNA recombination</keyword>
<dbReference type="PANTHER" id="PTHR30349">
    <property type="entry name" value="PHAGE INTEGRASE-RELATED"/>
    <property type="match status" value="1"/>
</dbReference>
<dbReference type="PROSITE" id="PS51898">
    <property type="entry name" value="TYR_RECOMBINASE"/>
    <property type="match status" value="1"/>
</dbReference>
<organism evidence="12 13">
    <name type="scientific">Thermanaerothrix solaris</name>
    <dbReference type="NCBI Taxonomy" id="3058434"/>
    <lineage>
        <taxon>Bacteria</taxon>
        <taxon>Bacillati</taxon>
        <taxon>Chloroflexota</taxon>
        <taxon>Anaerolineae</taxon>
        <taxon>Anaerolineales</taxon>
        <taxon>Anaerolineaceae</taxon>
        <taxon>Thermanaerothrix</taxon>
    </lineage>
</organism>
<reference evidence="12 13" key="1">
    <citation type="submission" date="2023-07" db="EMBL/GenBank/DDBJ databases">
        <title>Novel species of Thermanaerothrix with wide hydrolytic capabilities.</title>
        <authorList>
            <person name="Zayulina K.S."/>
            <person name="Podosokorskaya O.A."/>
            <person name="Elcheninov A.G."/>
        </authorList>
    </citation>
    <scope>NUCLEOTIDE SEQUENCE [LARGE SCALE GENOMIC DNA]</scope>
    <source>
        <strain evidence="12 13">4228-RoL</strain>
        <plasmid evidence="12">p4228-RoL</plasmid>
    </source>
</reference>
<evidence type="ECO:0000256" key="6">
    <source>
        <dbReference type="ARBA" id="ARBA00023125"/>
    </source>
</evidence>
<evidence type="ECO:0000256" key="7">
    <source>
        <dbReference type="ARBA" id="ARBA00023172"/>
    </source>
</evidence>
<dbReference type="InterPro" id="IPR010998">
    <property type="entry name" value="Integrase_recombinase_N"/>
</dbReference>
<evidence type="ECO:0000256" key="8">
    <source>
        <dbReference type="ARBA" id="ARBA00023306"/>
    </source>
</evidence>
<feature type="domain" description="Tyr recombinase" evidence="10">
    <location>
        <begin position="97"/>
        <end position="273"/>
    </location>
</feature>
<geneLocation type="plasmid" evidence="12">
    <name>p4228-RoL</name>
</geneLocation>
<dbReference type="Gene3D" id="1.10.443.10">
    <property type="entry name" value="Intergrase catalytic core"/>
    <property type="match status" value="1"/>
</dbReference>
<keyword evidence="5" id="KW-0229">DNA integration</keyword>
<dbReference type="Pfam" id="PF13495">
    <property type="entry name" value="Phage_int_SAM_4"/>
    <property type="match status" value="1"/>
</dbReference>
<dbReference type="InterPro" id="IPR050090">
    <property type="entry name" value="Tyrosine_recombinase_XerCD"/>
</dbReference>
<comment type="caution">
    <text evidence="12">The sequence shown here is derived from an EMBL/GenBank/DDBJ whole genome shotgun (WGS) entry which is preliminary data.</text>
</comment>
<keyword evidence="2" id="KW-0963">Cytoplasm</keyword>